<evidence type="ECO:0000313" key="3">
    <source>
        <dbReference type="Proteomes" id="UP000298416"/>
    </source>
</evidence>
<evidence type="ECO:0000259" key="1">
    <source>
        <dbReference type="Pfam" id="PF07468"/>
    </source>
</evidence>
<dbReference type="AlphaFoldDB" id="A0A8X8YE34"/>
<organism evidence="2">
    <name type="scientific">Salvia splendens</name>
    <name type="common">Scarlet sage</name>
    <dbReference type="NCBI Taxonomy" id="180675"/>
    <lineage>
        <taxon>Eukaryota</taxon>
        <taxon>Viridiplantae</taxon>
        <taxon>Streptophyta</taxon>
        <taxon>Embryophyta</taxon>
        <taxon>Tracheophyta</taxon>
        <taxon>Spermatophyta</taxon>
        <taxon>Magnoliopsida</taxon>
        <taxon>eudicotyledons</taxon>
        <taxon>Gunneridae</taxon>
        <taxon>Pentapetalae</taxon>
        <taxon>asterids</taxon>
        <taxon>lamiids</taxon>
        <taxon>Lamiales</taxon>
        <taxon>Lamiaceae</taxon>
        <taxon>Nepetoideae</taxon>
        <taxon>Mentheae</taxon>
        <taxon>Salviinae</taxon>
        <taxon>Salvia</taxon>
        <taxon>Salvia subgen. Calosphace</taxon>
        <taxon>core Calosphace</taxon>
    </lineage>
</organism>
<proteinExistence type="predicted"/>
<accession>A0A8X8YE34</accession>
<comment type="caution">
    <text evidence="2">The sequence shown here is derived from an EMBL/GenBank/DDBJ whole genome shotgun (WGS) entry which is preliminary data.</text>
</comment>
<dbReference type="InterPro" id="IPR036242">
    <property type="entry name" value="Agglutinin_dom_sf"/>
</dbReference>
<dbReference type="Pfam" id="PF07468">
    <property type="entry name" value="Agglutinin"/>
    <property type="match status" value="1"/>
</dbReference>
<reference evidence="2" key="1">
    <citation type="submission" date="2018-01" db="EMBL/GenBank/DDBJ databases">
        <authorList>
            <person name="Mao J.F."/>
        </authorList>
    </citation>
    <scope>NUCLEOTIDE SEQUENCE</scope>
    <source>
        <strain evidence="2">Huo1</strain>
        <tissue evidence="2">Leaf</tissue>
    </source>
</reference>
<dbReference type="PANTHER" id="PTHR39244">
    <property type="entry name" value="NATTERIN-4"/>
    <property type="match status" value="1"/>
</dbReference>
<sequence length="380" mass="42205">MGVWALPKAIAIKSQDFKDRGHIYRRDNNGAIALGEADVFSTKARIEVEQAKTDSKYVNLRFSYTNRYMHRTSDGSWAMAAVSTKPQEDLSDPFCTLFEPIKVDGDIFYLIHAQSGGRLVIDSASFLFFVEFDLTSTTRGYLSAVDFDSLVRLPVRGNLAFIGDNGKYLNTTDLSNPNTLFWPIKINANTIALRAADGKFCQRRVTSNLANGSIGTEDTSLTKEAELQVEELVTKSLVNNVRYQSEYGRVFNEIPHTGWSSTVVNSQDVDVTFSLSFTYQDTKEYTFARSYTLETGVPTVFDAALPFVGPNGSIDEAAAKINAELQWNAVNSMTRTVTGKGSVTVPAKETHGSWLAISTFPRSPILTRQATIHEFPCYRL</sequence>
<protein>
    <recommendedName>
        <fullName evidence="1">Agglutinin domain-containing protein</fullName>
    </recommendedName>
</protein>
<dbReference type="Gene3D" id="2.80.10.50">
    <property type="match status" value="2"/>
</dbReference>
<name>A0A8X8YE34_SALSN</name>
<dbReference type="EMBL" id="PNBA02000003">
    <property type="protein sequence ID" value="KAG6428932.1"/>
    <property type="molecule type" value="Genomic_DNA"/>
</dbReference>
<gene>
    <name evidence="2" type="ORF">SASPL_106971</name>
</gene>
<dbReference type="PANTHER" id="PTHR39244:SF5">
    <property type="entry name" value="NATTERIN-3-LIKE"/>
    <property type="match status" value="1"/>
</dbReference>
<dbReference type="SUPFAM" id="SSF56973">
    <property type="entry name" value="Aerolisin/ETX pore-forming domain"/>
    <property type="match status" value="1"/>
</dbReference>
<dbReference type="InterPro" id="IPR008998">
    <property type="entry name" value="Agglutinin"/>
</dbReference>
<keyword evidence="3" id="KW-1185">Reference proteome</keyword>
<dbReference type="Gene3D" id="2.170.15.10">
    <property type="entry name" value="Proaerolysin, chain A, domain 3"/>
    <property type="match status" value="1"/>
</dbReference>
<feature type="domain" description="Agglutinin" evidence="1">
    <location>
        <begin position="29"/>
        <end position="108"/>
    </location>
</feature>
<dbReference type="SUPFAM" id="SSF50382">
    <property type="entry name" value="Agglutinin"/>
    <property type="match status" value="1"/>
</dbReference>
<dbReference type="InterPro" id="IPR053237">
    <property type="entry name" value="Natterin_C"/>
</dbReference>
<evidence type="ECO:0000313" key="2">
    <source>
        <dbReference type="EMBL" id="KAG6428932.1"/>
    </source>
</evidence>
<reference evidence="2" key="2">
    <citation type="submission" date="2020-08" db="EMBL/GenBank/DDBJ databases">
        <title>Plant Genome Project.</title>
        <authorList>
            <person name="Zhang R.-G."/>
        </authorList>
    </citation>
    <scope>NUCLEOTIDE SEQUENCE</scope>
    <source>
        <strain evidence="2">Huo1</strain>
        <tissue evidence="2">Leaf</tissue>
    </source>
</reference>
<dbReference type="Proteomes" id="UP000298416">
    <property type="component" value="Unassembled WGS sequence"/>
</dbReference>